<keyword evidence="1" id="KW-0472">Membrane</keyword>
<dbReference type="EMBL" id="BOPF01000020">
    <property type="protein sequence ID" value="GIJ48440.1"/>
    <property type="molecule type" value="Genomic_DNA"/>
</dbReference>
<evidence type="ECO:0000256" key="1">
    <source>
        <dbReference type="SAM" id="Phobius"/>
    </source>
</evidence>
<keyword evidence="1" id="KW-0812">Transmembrane</keyword>
<dbReference type="Proteomes" id="UP000619260">
    <property type="component" value="Unassembled WGS sequence"/>
</dbReference>
<feature type="transmembrane region" description="Helical" evidence="1">
    <location>
        <begin position="242"/>
        <end position="259"/>
    </location>
</feature>
<name>A0A8J3YR71_9ACTN</name>
<keyword evidence="3" id="KW-1185">Reference proteome</keyword>
<feature type="transmembrane region" description="Helical" evidence="1">
    <location>
        <begin position="279"/>
        <end position="302"/>
    </location>
</feature>
<dbReference type="AlphaFoldDB" id="A0A8J3YR71"/>
<feature type="transmembrane region" description="Helical" evidence="1">
    <location>
        <begin position="322"/>
        <end position="343"/>
    </location>
</feature>
<sequence>MRARVILSEAGRNVLSGTTRAGLLGVFLALVCAGLAVVDARSIIDLRQAAAAYVASGASVRVLKAPDGTDGAACERLGTLPGVRAAGAIRETDAVVLRTMIANPLPAYAVTPGLVTVLGGAGSADAGAWIPRTLAAALGVTPGQEVPTTTGTMRIAGVYDYPDDGRDSRLSHAALIPQPPTGRFDECWADVWPTSPQREHLLYSAIRVDTDSTDPVAVGQLNNSLGKRFDGVTAFDERPTRWALPGCVLAGLLVGFAAVRMRRLELAAALHLGETRRALLLTLLIETLLWASGAFVLSAFALACAVLPGNTGDPLAVYAIDVRGPLAALPAAAAGTALALCTVREAHLFRYFKNR</sequence>
<accession>A0A8J3YR71</accession>
<proteinExistence type="predicted"/>
<gene>
    <name evidence="2" type="ORF">Val02_53260</name>
</gene>
<dbReference type="RefSeq" id="WP_203901923.1">
    <property type="nucleotide sequence ID" value="NZ_BOPF01000020.1"/>
</dbReference>
<reference evidence="2" key="1">
    <citation type="submission" date="2021-01" db="EMBL/GenBank/DDBJ databases">
        <title>Whole genome shotgun sequence of Virgisporangium aliadipatigenens NBRC 105644.</title>
        <authorList>
            <person name="Komaki H."/>
            <person name="Tamura T."/>
        </authorList>
    </citation>
    <scope>NUCLEOTIDE SEQUENCE</scope>
    <source>
        <strain evidence="2">NBRC 105644</strain>
    </source>
</reference>
<evidence type="ECO:0000313" key="2">
    <source>
        <dbReference type="EMBL" id="GIJ48440.1"/>
    </source>
</evidence>
<protein>
    <submittedName>
        <fullName evidence="2">Uncharacterized protein</fullName>
    </submittedName>
</protein>
<organism evidence="2 3">
    <name type="scientific">Virgisporangium aliadipatigenens</name>
    <dbReference type="NCBI Taxonomy" id="741659"/>
    <lineage>
        <taxon>Bacteria</taxon>
        <taxon>Bacillati</taxon>
        <taxon>Actinomycetota</taxon>
        <taxon>Actinomycetes</taxon>
        <taxon>Micromonosporales</taxon>
        <taxon>Micromonosporaceae</taxon>
        <taxon>Virgisporangium</taxon>
    </lineage>
</organism>
<comment type="caution">
    <text evidence="2">The sequence shown here is derived from an EMBL/GenBank/DDBJ whole genome shotgun (WGS) entry which is preliminary data.</text>
</comment>
<keyword evidence="1" id="KW-1133">Transmembrane helix</keyword>
<feature type="transmembrane region" description="Helical" evidence="1">
    <location>
        <begin position="21"/>
        <end position="38"/>
    </location>
</feature>
<evidence type="ECO:0000313" key="3">
    <source>
        <dbReference type="Proteomes" id="UP000619260"/>
    </source>
</evidence>